<sequence length="444" mass="50078">MKLTSYFILAVWLCSSVVYSQNKIAIIGGGIAGVSAAHYLRQYDAGAQITLFEKEAILGGNAQTVAVTTISGEKCMIDIGPQYFTKGPWDDYLGFLKETIGMNAIRTETMAGTLLVQRQEENTPLIVTPLNGKFRGEKLGKLLKLKKFNTEAFNVYKNPEQWKTINVQQWVEQLDFTDQYKQEIIYPFLAASLGTTTEDIRKTSVVEIVSLFAFRKPKASNSFCIMQDGMGTLIQQVGNKLRTNGVKIETNAPVQSVKKNEKGYTVYYVRDGKIVSMEVDFVMMAVHADVAAKLVKDDPYFGMATMILEQLPYFEAHIVIHQDTNYINTEKPAFLNIYTNKENQLRFSTMNLSLISPRLNGIYKSWMPEEDTQRVKEKGLLLHETTFYHPLITPEFVAHLHELKVLSGKLEGICIIGGWTEGLETQNSAVVSAKRAVEVYKNWK</sequence>
<reference evidence="2" key="1">
    <citation type="submission" date="2020-09" db="EMBL/GenBank/DDBJ databases">
        <title>Taishania pollutisoli gen. nov., sp. nov., Isolated from Tetrabromobisphenol A-Contaminated Soil.</title>
        <authorList>
            <person name="Chen Q."/>
        </authorList>
    </citation>
    <scope>NUCLEOTIDE SEQUENCE</scope>
    <source>
        <strain evidence="2">CZZ-1</strain>
    </source>
</reference>
<protein>
    <submittedName>
        <fullName evidence="2">FAD-dependent oxidoreductase</fullName>
    </submittedName>
</protein>
<dbReference type="SUPFAM" id="SSF51905">
    <property type="entry name" value="FAD/NAD(P)-binding domain"/>
    <property type="match status" value="1"/>
</dbReference>
<dbReference type="GO" id="GO:0016491">
    <property type="term" value="F:oxidoreductase activity"/>
    <property type="evidence" value="ECO:0007669"/>
    <property type="project" value="InterPro"/>
</dbReference>
<dbReference type="InterPro" id="IPR050464">
    <property type="entry name" value="Zeta_carotene_desat/Oxidored"/>
</dbReference>
<gene>
    <name evidence="2" type="ORF">H9Y05_00570</name>
</gene>
<dbReference type="AlphaFoldDB" id="A0A8J6TRE2"/>
<evidence type="ECO:0000313" key="3">
    <source>
        <dbReference type="Proteomes" id="UP000652681"/>
    </source>
</evidence>
<evidence type="ECO:0000259" key="1">
    <source>
        <dbReference type="Pfam" id="PF01593"/>
    </source>
</evidence>
<dbReference type="Gene3D" id="3.50.50.60">
    <property type="entry name" value="FAD/NAD(P)-binding domain"/>
    <property type="match status" value="2"/>
</dbReference>
<dbReference type="InterPro" id="IPR002937">
    <property type="entry name" value="Amino_oxidase"/>
</dbReference>
<feature type="domain" description="Amine oxidase" evidence="1">
    <location>
        <begin position="31"/>
        <end position="294"/>
    </location>
</feature>
<name>A0A8J6TRE2_9FLAO</name>
<dbReference type="RefSeq" id="WP_216713217.1">
    <property type="nucleotide sequence ID" value="NZ_JACVEL010000001.1"/>
</dbReference>
<dbReference type="InterPro" id="IPR036188">
    <property type="entry name" value="FAD/NAD-bd_sf"/>
</dbReference>
<accession>A0A8J6TRE2</accession>
<keyword evidence="3" id="KW-1185">Reference proteome</keyword>
<organism evidence="2 3">
    <name type="scientific">Taishania pollutisoli</name>
    <dbReference type="NCBI Taxonomy" id="2766479"/>
    <lineage>
        <taxon>Bacteria</taxon>
        <taxon>Pseudomonadati</taxon>
        <taxon>Bacteroidota</taxon>
        <taxon>Flavobacteriia</taxon>
        <taxon>Flavobacteriales</taxon>
        <taxon>Crocinitomicaceae</taxon>
        <taxon>Taishania</taxon>
    </lineage>
</organism>
<dbReference type="PANTHER" id="PTHR42923">
    <property type="entry name" value="PROTOPORPHYRINOGEN OXIDASE"/>
    <property type="match status" value="1"/>
</dbReference>
<comment type="caution">
    <text evidence="2">The sequence shown here is derived from an EMBL/GenBank/DDBJ whole genome shotgun (WGS) entry which is preliminary data.</text>
</comment>
<dbReference type="Proteomes" id="UP000652681">
    <property type="component" value="Unassembled WGS sequence"/>
</dbReference>
<dbReference type="EMBL" id="JACVEL010000001">
    <property type="protein sequence ID" value="MBC9810957.1"/>
    <property type="molecule type" value="Genomic_DNA"/>
</dbReference>
<dbReference type="Pfam" id="PF01593">
    <property type="entry name" value="Amino_oxidase"/>
    <property type="match status" value="1"/>
</dbReference>
<evidence type="ECO:0000313" key="2">
    <source>
        <dbReference type="EMBL" id="MBC9810957.1"/>
    </source>
</evidence>
<proteinExistence type="predicted"/>